<evidence type="ECO:0000313" key="4">
    <source>
        <dbReference type="Proteomes" id="UP000070544"/>
    </source>
</evidence>
<feature type="compositionally biased region" description="Polar residues" evidence="1">
    <location>
        <begin position="226"/>
        <end position="235"/>
    </location>
</feature>
<organism evidence="3 4">
    <name type="scientific">Gonapodya prolifera (strain JEL478)</name>
    <name type="common">Monoblepharis prolifera</name>
    <dbReference type="NCBI Taxonomy" id="1344416"/>
    <lineage>
        <taxon>Eukaryota</taxon>
        <taxon>Fungi</taxon>
        <taxon>Fungi incertae sedis</taxon>
        <taxon>Chytridiomycota</taxon>
        <taxon>Chytridiomycota incertae sedis</taxon>
        <taxon>Monoblepharidomycetes</taxon>
        <taxon>Monoblepharidales</taxon>
        <taxon>Gonapodyaceae</taxon>
        <taxon>Gonapodya</taxon>
    </lineage>
</organism>
<dbReference type="Proteomes" id="UP000070544">
    <property type="component" value="Unassembled WGS sequence"/>
</dbReference>
<proteinExistence type="predicted"/>
<dbReference type="EMBL" id="KQ965800">
    <property type="protein sequence ID" value="KXS11532.1"/>
    <property type="molecule type" value="Genomic_DNA"/>
</dbReference>
<feature type="transmembrane region" description="Helical" evidence="2">
    <location>
        <begin position="50"/>
        <end position="70"/>
    </location>
</feature>
<accession>A0A139A3Z7</accession>
<protein>
    <submittedName>
        <fullName evidence="3">Uncharacterized protein</fullName>
    </submittedName>
</protein>
<keyword evidence="4" id="KW-1185">Reference proteome</keyword>
<feature type="compositionally biased region" description="Basic and acidic residues" evidence="1">
    <location>
        <begin position="15"/>
        <end position="35"/>
    </location>
</feature>
<evidence type="ECO:0000313" key="3">
    <source>
        <dbReference type="EMBL" id="KXS11532.1"/>
    </source>
</evidence>
<gene>
    <name evidence="3" type="ORF">M427DRAFT_72795</name>
</gene>
<feature type="compositionally biased region" description="Basic and acidic residues" evidence="1">
    <location>
        <begin position="159"/>
        <end position="169"/>
    </location>
</feature>
<feature type="region of interest" description="Disordered" evidence="1">
    <location>
        <begin position="1"/>
        <end position="45"/>
    </location>
</feature>
<name>A0A139A3Z7_GONPJ</name>
<reference evidence="3 4" key="1">
    <citation type="journal article" date="2015" name="Genome Biol. Evol.">
        <title>Phylogenomic analyses indicate that early fungi evolved digesting cell walls of algal ancestors of land plants.</title>
        <authorList>
            <person name="Chang Y."/>
            <person name="Wang S."/>
            <person name="Sekimoto S."/>
            <person name="Aerts A.L."/>
            <person name="Choi C."/>
            <person name="Clum A."/>
            <person name="LaButti K.M."/>
            <person name="Lindquist E.A."/>
            <person name="Yee Ngan C."/>
            <person name="Ohm R.A."/>
            <person name="Salamov A.A."/>
            <person name="Grigoriev I.V."/>
            <person name="Spatafora J.W."/>
            <person name="Berbee M.L."/>
        </authorList>
    </citation>
    <scope>NUCLEOTIDE SEQUENCE [LARGE SCALE GENOMIC DNA]</scope>
    <source>
        <strain evidence="3 4">JEL478</strain>
    </source>
</reference>
<feature type="region of interest" description="Disordered" evidence="1">
    <location>
        <begin position="156"/>
        <end position="243"/>
    </location>
</feature>
<evidence type="ECO:0000256" key="2">
    <source>
        <dbReference type="SAM" id="Phobius"/>
    </source>
</evidence>
<keyword evidence="2" id="KW-0472">Membrane</keyword>
<evidence type="ECO:0000256" key="1">
    <source>
        <dbReference type="SAM" id="MobiDB-lite"/>
    </source>
</evidence>
<keyword evidence="2" id="KW-0812">Transmembrane</keyword>
<sequence length="309" mass="33229">MGDGDEDQATTKSESAAKEEMRGGEERGRDTDGERQNAATRGQWERRRTVMGATLLAFALLVVATVAAALPHHPSSSSPPPSRLRPRTVVFSYSSLSDTLHPHLSSWSCIVVSDCTACSSRSSHAACSSTGYRERVRCFPPGAIEVGEDGVVLVKPHHGGGDHAEHRPGTSEYGGGATAESVSVGDMGGVDSHAGPTSVDIPSVEPNPPTPPDPISPSAPLGDDPSTWTLEPLTSRSERSRPDLTDLDTWRSCEIGFFRSDYGRFLTYNSLLCLSSYLVILYRRGPPPPEFLRRLGARVGWKSGEERTV</sequence>
<keyword evidence="2" id="KW-1133">Transmembrane helix</keyword>
<dbReference type="AlphaFoldDB" id="A0A139A3Z7"/>
<feature type="compositionally biased region" description="Pro residues" evidence="1">
    <location>
        <begin position="205"/>
        <end position="217"/>
    </location>
</feature>